<feature type="transmembrane region" description="Helical" evidence="7">
    <location>
        <begin position="105"/>
        <end position="126"/>
    </location>
</feature>
<dbReference type="GO" id="GO:0043190">
    <property type="term" value="C:ATP-binding cassette (ABC) transporter complex"/>
    <property type="evidence" value="ECO:0007669"/>
    <property type="project" value="InterPro"/>
</dbReference>
<keyword evidence="6" id="KW-0813">Transport</keyword>
<gene>
    <name evidence="8" type="primary">mntB_3</name>
    <name evidence="8" type="ORF">NCTC11636_00572</name>
</gene>
<dbReference type="Gene3D" id="1.10.3470.10">
    <property type="entry name" value="ABC transporter involved in vitamin B12 uptake, BtuC"/>
    <property type="match status" value="1"/>
</dbReference>
<dbReference type="Pfam" id="PF00950">
    <property type="entry name" value="ABC-3"/>
    <property type="match status" value="1"/>
</dbReference>
<evidence type="ECO:0000256" key="7">
    <source>
        <dbReference type="SAM" id="Phobius"/>
    </source>
</evidence>
<dbReference type="OrthoDB" id="9798540at2"/>
<evidence type="ECO:0000313" key="8">
    <source>
        <dbReference type="EMBL" id="VEG26533.1"/>
    </source>
</evidence>
<dbReference type="KEGG" id="ahw:NCTC11636_00572"/>
<evidence type="ECO:0000313" key="9">
    <source>
        <dbReference type="Proteomes" id="UP000266895"/>
    </source>
</evidence>
<feature type="transmembrane region" description="Helical" evidence="7">
    <location>
        <begin position="74"/>
        <end position="93"/>
    </location>
</feature>
<keyword evidence="4 7" id="KW-1133">Transmembrane helix</keyword>
<feature type="transmembrane region" description="Helical" evidence="7">
    <location>
        <begin position="232"/>
        <end position="254"/>
    </location>
</feature>
<dbReference type="PANTHER" id="PTHR30477:SF0">
    <property type="entry name" value="METAL TRANSPORT SYSTEM MEMBRANE PROTEIN TM_0125-RELATED"/>
    <property type="match status" value="1"/>
</dbReference>
<evidence type="ECO:0000256" key="3">
    <source>
        <dbReference type="ARBA" id="ARBA00022692"/>
    </source>
</evidence>
<feature type="transmembrane region" description="Helical" evidence="7">
    <location>
        <begin position="260"/>
        <end position="280"/>
    </location>
</feature>
<dbReference type="InterPro" id="IPR001626">
    <property type="entry name" value="ABC_TroCD"/>
</dbReference>
<feature type="transmembrane region" description="Helical" evidence="7">
    <location>
        <begin position="146"/>
        <end position="167"/>
    </location>
</feature>
<dbReference type="EMBL" id="LR134350">
    <property type="protein sequence ID" value="VEG26533.1"/>
    <property type="molecule type" value="Genomic_DNA"/>
</dbReference>
<dbReference type="RefSeq" id="WP_126381777.1">
    <property type="nucleotide sequence ID" value="NZ_LR134350.1"/>
</dbReference>
<sequence>MTLTTLTEMLSSPLMQRAFIVAVLVGLAAPVVGTYLVQRGLALLGDGIGHVALTGVALGWLAGAAAHASPRDAWAVPGAIVASVLGAISIELIRARGRTRGDVALAILFYGGIAGGVLLIRLAGGTTTNLTSYLFGSIATVSVSDAWFTIVLATGVLLVGLGLRGPLFALSHDEEFARAIGLPTAALNVTVAVVAALTVSVSMRVVGALLVSAVMIVPVAIAQLVSHSFRLTMHLAMGIGVVACVSGLTITYVVAASPGATIVVLLVVAYTLVALVSGLARAVTRRGGSRSHEEARR</sequence>
<dbReference type="GO" id="GO:0055085">
    <property type="term" value="P:transmembrane transport"/>
    <property type="evidence" value="ECO:0007669"/>
    <property type="project" value="InterPro"/>
</dbReference>
<dbReference type="Proteomes" id="UP000266895">
    <property type="component" value="Chromosome"/>
</dbReference>
<keyword evidence="5 7" id="KW-0472">Membrane</keyword>
<dbReference type="SUPFAM" id="SSF81345">
    <property type="entry name" value="ABC transporter involved in vitamin B12 uptake, BtuC"/>
    <property type="match status" value="1"/>
</dbReference>
<comment type="similarity">
    <text evidence="2 6">Belongs to the ABC-3 integral membrane protein family.</text>
</comment>
<evidence type="ECO:0000256" key="1">
    <source>
        <dbReference type="ARBA" id="ARBA00004141"/>
    </source>
</evidence>
<feature type="transmembrane region" description="Helical" evidence="7">
    <location>
        <begin position="49"/>
        <end position="68"/>
    </location>
</feature>
<dbReference type="PANTHER" id="PTHR30477">
    <property type="entry name" value="ABC-TRANSPORTER METAL-BINDING PROTEIN"/>
    <property type="match status" value="1"/>
</dbReference>
<organism evidence="8 9">
    <name type="scientific">Actinomyces howellii</name>
    <dbReference type="NCBI Taxonomy" id="52771"/>
    <lineage>
        <taxon>Bacteria</taxon>
        <taxon>Bacillati</taxon>
        <taxon>Actinomycetota</taxon>
        <taxon>Actinomycetes</taxon>
        <taxon>Actinomycetales</taxon>
        <taxon>Actinomycetaceae</taxon>
        <taxon>Actinomyces</taxon>
    </lineage>
</organism>
<feature type="transmembrane region" description="Helical" evidence="7">
    <location>
        <begin position="179"/>
        <end position="199"/>
    </location>
</feature>
<dbReference type="AlphaFoldDB" id="A0A3S4REI4"/>
<name>A0A3S4REI4_9ACTO</name>
<accession>A0A3S4REI4</accession>
<keyword evidence="9" id="KW-1185">Reference proteome</keyword>
<evidence type="ECO:0000256" key="5">
    <source>
        <dbReference type="ARBA" id="ARBA00023136"/>
    </source>
</evidence>
<dbReference type="InterPro" id="IPR037294">
    <property type="entry name" value="ABC_BtuC-like"/>
</dbReference>
<keyword evidence="3 6" id="KW-0812">Transmembrane</keyword>
<proteinExistence type="inferred from homology"/>
<dbReference type="GO" id="GO:0010043">
    <property type="term" value="P:response to zinc ion"/>
    <property type="evidence" value="ECO:0007669"/>
    <property type="project" value="TreeGrafter"/>
</dbReference>
<feature type="transmembrane region" description="Helical" evidence="7">
    <location>
        <begin position="205"/>
        <end position="225"/>
    </location>
</feature>
<feature type="transmembrane region" description="Helical" evidence="7">
    <location>
        <begin position="18"/>
        <end position="37"/>
    </location>
</feature>
<evidence type="ECO:0000256" key="2">
    <source>
        <dbReference type="ARBA" id="ARBA00008034"/>
    </source>
</evidence>
<protein>
    <submittedName>
        <fullName evidence="8">Manganese transport system membrane protein mntB</fullName>
    </submittedName>
</protein>
<evidence type="ECO:0000256" key="4">
    <source>
        <dbReference type="ARBA" id="ARBA00022989"/>
    </source>
</evidence>
<evidence type="ECO:0000256" key="6">
    <source>
        <dbReference type="RuleBase" id="RU003943"/>
    </source>
</evidence>
<comment type="subcellular location">
    <subcellularLocation>
        <location evidence="6">Cell membrane</location>
        <topology evidence="6">Multi-pass membrane protein</topology>
    </subcellularLocation>
    <subcellularLocation>
        <location evidence="1">Membrane</location>
        <topology evidence="1">Multi-pass membrane protein</topology>
    </subcellularLocation>
</comment>
<reference evidence="8 9" key="1">
    <citation type="submission" date="2018-12" db="EMBL/GenBank/DDBJ databases">
        <authorList>
            <consortium name="Pathogen Informatics"/>
        </authorList>
    </citation>
    <scope>NUCLEOTIDE SEQUENCE [LARGE SCALE GENOMIC DNA]</scope>
    <source>
        <strain evidence="8 9">NCTC11636</strain>
    </source>
</reference>